<evidence type="ECO:0000259" key="3">
    <source>
        <dbReference type="SMART" id="SM01008"/>
    </source>
</evidence>
<dbReference type="RefSeq" id="WP_265720653.1">
    <property type="nucleotide sequence ID" value="NZ_JAPIVK010000004.1"/>
</dbReference>
<dbReference type="Pfam" id="PF02738">
    <property type="entry name" value="MoCoBD_1"/>
    <property type="match status" value="1"/>
</dbReference>
<dbReference type="InterPro" id="IPR052516">
    <property type="entry name" value="N-heterocyclic_Hydroxylase"/>
</dbReference>
<dbReference type="Gene3D" id="3.90.1170.50">
    <property type="entry name" value="Aldehyde oxidase/xanthine dehydrogenase, a/b hammerhead"/>
    <property type="match status" value="1"/>
</dbReference>
<dbReference type="Gene3D" id="3.30.365.10">
    <property type="entry name" value="Aldehyde oxidase/xanthine dehydrogenase, molybdopterin binding domain"/>
    <property type="match status" value="4"/>
</dbReference>
<dbReference type="SMART" id="SM01008">
    <property type="entry name" value="Ald_Xan_dh_C"/>
    <property type="match status" value="1"/>
</dbReference>
<dbReference type="InterPro" id="IPR046867">
    <property type="entry name" value="AldOxase/xan_DH_MoCoBD2"/>
</dbReference>
<gene>
    <name evidence="4" type="ORF">ACFSKX_02690</name>
</gene>
<feature type="chain" id="PRO_5046597809" evidence="2">
    <location>
        <begin position="41"/>
        <end position="754"/>
    </location>
</feature>
<dbReference type="Pfam" id="PF20256">
    <property type="entry name" value="MoCoBD_2"/>
    <property type="match status" value="2"/>
</dbReference>
<dbReference type="PIRSF" id="PIRSF036389">
    <property type="entry name" value="IOR_B"/>
    <property type="match status" value="1"/>
</dbReference>
<accession>A0ABW5E772</accession>
<dbReference type="InterPro" id="IPR006311">
    <property type="entry name" value="TAT_signal"/>
</dbReference>
<dbReference type="SUPFAM" id="SSF56003">
    <property type="entry name" value="Molybdenum cofactor-binding domain"/>
    <property type="match status" value="2"/>
</dbReference>
<evidence type="ECO:0000313" key="5">
    <source>
        <dbReference type="Proteomes" id="UP001597425"/>
    </source>
</evidence>
<dbReference type="NCBIfam" id="TIGR01409">
    <property type="entry name" value="TAT_signal_seq"/>
    <property type="match status" value="1"/>
</dbReference>
<reference evidence="5" key="1">
    <citation type="journal article" date="2019" name="Int. J. Syst. Evol. Microbiol.">
        <title>The Global Catalogue of Microorganisms (GCM) 10K type strain sequencing project: providing services to taxonomists for standard genome sequencing and annotation.</title>
        <authorList>
            <consortium name="The Broad Institute Genomics Platform"/>
            <consortium name="The Broad Institute Genome Sequencing Center for Infectious Disease"/>
            <person name="Wu L."/>
            <person name="Ma J."/>
        </authorList>
    </citation>
    <scope>NUCLEOTIDE SEQUENCE [LARGE SCALE GENOMIC DNA]</scope>
    <source>
        <strain evidence="5">KCTC 12848</strain>
    </source>
</reference>
<dbReference type="InterPro" id="IPR008274">
    <property type="entry name" value="AldOxase/xan_DH_MoCoBD1"/>
</dbReference>
<dbReference type="InterPro" id="IPR019546">
    <property type="entry name" value="TAT_signal_bac_arc"/>
</dbReference>
<evidence type="ECO:0000313" key="4">
    <source>
        <dbReference type="EMBL" id="MFD2309311.1"/>
    </source>
</evidence>
<dbReference type="InterPro" id="IPR000674">
    <property type="entry name" value="Ald_Oxase/Xan_DH_a/b"/>
</dbReference>
<dbReference type="Proteomes" id="UP001597425">
    <property type="component" value="Unassembled WGS sequence"/>
</dbReference>
<evidence type="ECO:0000256" key="1">
    <source>
        <dbReference type="ARBA" id="ARBA00022729"/>
    </source>
</evidence>
<keyword evidence="1 2" id="KW-0732">Signal</keyword>
<sequence>MSTKQRIENIDRRRFLKLTGLAAGGLVLGASLPATQPAWAAEGDVAGDLNLFVTVHSDDTVSIVCHRSEMGQGIRTGLPQVVADELEADWRKVNVVQGLGDKRYGSQNTDGSRSIRRFYDTMRNMGASARTMLEQAAAQQWKVPAGECKAKNHAVEHGPSGRRLRFGELAAAAAEIPVPEEKSLRLKSSDQFNYIGKPVDTVDTPDMVVGKAQFGQDIHFDDMLIASIERAPVLGSSILELDDSDAREMKGVIAIERLDGGAEPPLFKPLSGVAILARNTWTALQARKKLKIQWSETAHHAHNSDDYLAALQRTIREPGKTITDHGDVEKAFAEAGDRHNATYTVPYLAHATMEPPAATARVSEDHCEIWGCVQDPQSVQQNVAGALGLKPEEVKVNVTLLGGGFGRKSKPDFVVEAALLARKMQRPVKVVWSREDDIRHDYYHAASVEHYEAGFDGDGKVSGWLQRAAFPSISGTFQAGVDHPSTSELDLGLSDMPFAVPNRRMETQRAEYHTRIGWLRSVSNIQNAFGVCSFADELAHHSGERPDRFLLNLIGPDRHIDPSQGDFEYGNYGEALEKFPVDTARLKNVLRRVATRADLDLRGDHSEGNGEGWGIAVHRSFLSYVGIATRVEVQNGELAIGEMHCVADVGLAVNPDRVHSQMEGAMIFGMSLALMGEIKMENGAVSNSNFHDYPLLRIHQSPPLSVEVLASDEPPAGVGEPGVPPVAPSITNAIFAATGKRIRELPINKHLKIG</sequence>
<name>A0ABW5E772_9GAMM</name>
<comment type="caution">
    <text evidence="4">The sequence shown here is derived from an EMBL/GenBank/DDBJ whole genome shotgun (WGS) entry which is preliminary data.</text>
</comment>
<dbReference type="InterPro" id="IPR012368">
    <property type="entry name" value="OxRdtase_Mopterin-bd_su_IorB"/>
</dbReference>
<dbReference type="EMBL" id="JBHUJD010000002">
    <property type="protein sequence ID" value="MFD2309311.1"/>
    <property type="molecule type" value="Genomic_DNA"/>
</dbReference>
<evidence type="ECO:0000256" key="2">
    <source>
        <dbReference type="SAM" id="SignalP"/>
    </source>
</evidence>
<dbReference type="PANTHER" id="PTHR47495:SF3">
    <property type="entry name" value="BLR6219 PROTEIN"/>
    <property type="match status" value="1"/>
</dbReference>
<dbReference type="InterPro" id="IPR037165">
    <property type="entry name" value="AldOxase/xan_DH_Mopterin-bd_sf"/>
</dbReference>
<proteinExistence type="predicted"/>
<dbReference type="PROSITE" id="PS51318">
    <property type="entry name" value="TAT"/>
    <property type="match status" value="1"/>
</dbReference>
<protein>
    <submittedName>
        <fullName evidence="4">Molybdopterin cofactor-binding domain-containing protein</fullName>
    </submittedName>
</protein>
<dbReference type="PANTHER" id="PTHR47495">
    <property type="entry name" value="ALDEHYDE DEHYDROGENASE"/>
    <property type="match status" value="1"/>
</dbReference>
<keyword evidence="5" id="KW-1185">Reference proteome</keyword>
<organism evidence="4 5">
    <name type="scientific">Microbulbifer halophilus</name>
    <dbReference type="NCBI Taxonomy" id="453963"/>
    <lineage>
        <taxon>Bacteria</taxon>
        <taxon>Pseudomonadati</taxon>
        <taxon>Pseudomonadota</taxon>
        <taxon>Gammaproteobacteria</taxon>
        <taxon>Cellvibrionales</taxon>
        <taxon>Microbulbiferaceae</taxon>
        <taxon>Microbulbifer</taxon>
    </lineage>
</organism>
<feature type="signal peptide" evidence="2">
    <location>
        <begin position="1"/>
        <end position="40"/>
    </location>
</feature>
<feature type="domain" description="Aldehyde oxidase/xanthine dehydrogenase a/b hammerhead" evidence="3">
    <location>
        <begin position="209"/>
        <end position="298"/>
    </location>
</feature>